<protein>
    <recommendedName>
        <fullName evidence="2">DUF7514 domain-containing protein</fullName>
    </recommendedName>
</protein>
<feature type="compositionally biased region" description="Low complexity" evidence="1">
    <location>
        <begin position="338"/>
        <end position="358"/>
    </location>
</feature>
<dbReference type="OrthoDB" id="5420895at2759"/>
<organism evidence="3 4">
    <name type="scientific">Letharia columbiana</name>
    <dbReference type="NCBI Taxonomy" id="112416"/>
    <lineage>
        <taxon>Eukaryota</taxon>
        <taxon>Fungi</taxon>
        <taxon>Dikarya</taxon>
        <taxon>Ascomycota</taxon>
        <taxon>Pezizomycotina</taxon>
        <taxon>Lecanoromycetes</taxon>
        <taxon>OSLEUM clade</taxon>
        <taxon>Lecanoromycetidae</taxon>
        <taxon>Lecanorales</taxon>
        <taxon>Lecanorineae</taxon>
        <taxon>Parmeliaceae</taxon>
        <taxon>Letharia</taxon>
    </lineage>
</organism>
<dbReference type="PANTHER" id="PTHR39611:SF2">
    <property type="entry name" value="HYDROXYPROLINE-RICH GLYCOPROTEIN DZ-HRGP"/>
    <property type="match status" value="1"/>
</dbReference>
<evidence type="ECO:0000259" key="2">
    <source>
        <dbReference type="Pfam" id="PF24355"/>
    </source>
</evidence>
<feature type="compositionally biased region" description="Low complexity" evidence="1">
    <location>
        <begin position="395"/>
        <end position="408"/>
    </location>
</feature>
<feature type="compositionally biased region" description="Basic residues" evidence="1">
    <location>
        <begin position="317"/>
        <end position="336"/>
    </location>
</feature>
<feature type="region of interest" description="Disordered" evidence="1">
    <location>
        <begin position="261"/>
        <end position="480"/>
    </location>
</feature>
<proteinExistence type="predicted"/>
<comment type="caution">
    <text evidence="3">The sequence shown here is derived from an EMBL/GenBank/DDBJ whole genome shotgun (WGS) entry which is preliminary data.</text>
</comment>
<feature type="domain" description="DUF7514" evidence="2">
    <location>
        <begin position="13"/>
        <end position="191"/>
    </location>
</feature>
<dbReference type="Proteomes" id="UP000578531">
    <property type="component" value="Unassembled WGS sequence"/>
</dbReference>
<evidence type="ECO:0000256" key="1">
    <source>
        <dbReference type="SAM" id="MobiDB-lite"/>
    </source>
</evidence>
<dbReference type="PANTHER" id="PTHR39611">
    <property type="entry name" value="HYDROXYPROLINE-RICH GLYCOPROTEIN DZ-HRGP-RELATED"/>
    <property type="match status" value="1"/>
</dbReference>
<name>A0A8H6FZ79_9LECA</name>
<sequence>MAGTAVAAQKYWGYLIQPDKSPTPVFEQLLLGVANYIVSLCFPSSVTVGKWILTMTQNRHIAPWDIQTLTPAKLAAFYRLVGGDYDPLFLETSQTSLSFIYQSLGCYHTLQPEEDPYTPPTIPSLTPAGFVRWQTVQLLLEPEEHVPFLQEAVKRFDLTNPADGAPFPSILPKESLPCQPDIEMVEWHETVAEKLMLEAQASAARAMPPRPNLALSDIDLESSRDTSSVDSYSGVDAAHGAGYFSHPRANNRGPLFVQVPYRVRPPPQYPNQEPWSPERRRSSLPDDRAYPSSWPRDGPTPTNYAPPPPPPLPNSHPQHHLPHPHHHPHIRPRHTRIPSDISITSSDTSDTSSTTTSSASMSPVRYHAKLHSPSGPSGPRRHSTTVPPQRPAQGYSPYQRQPSSPSPSKAKNVRWQDMDDVFDAPRHNIPRNRSMDLRGRGDPRNEYRVEDQRRGARSVGPVTGVGGRRYAPNGSAMDWR</sequence>
<dbReference type="RefSeq" id="XP_037166827.1">
    <property type="nucleotide sequence ID" value="XM_037306317.1"/>
</dbReference>
<feature type="compositionally biased region" description="Pro residues" evidence="1">
    <location>
        <begin position="304"/>
        <end position="314"/>
    </location>
</feature>
<keyword evidence="4" id="KW-1185">Reference proteome</keyword>
<dbReference type="Pfam" id="PF24355">
    <property type="entry name" value="DUF7514"/>
    <property type="match status" value="1"/>
</dbReference>
<gene>
    <name evidence="3" type="ORF">HO173_004393</name>
</gene>
<dbReference type="InterPro" id="IPR055936">
    <property type="entry name" value="DUF7514"/>
</dbReference>
<evidence type="ECO:0000313" key="3">
    <source>
        <dbReference type="EMBL" id="KAF6237503.1"/>
    </source>
</evidence>
<accession>A0A8H6FZ79</accession>
<evidence type="ECO:0000313" key="4">
    <source>
        <dbReference type="Proteomes" id="UP000578531"/>
    </source>
</evidence>
<dbReference type="EMBL" id="JACCJC010000014">
    <property type="protein sequence ID" value="KAF6237503.1"/>
    <property type="molecule type" value="Genomic_DNA"/>
</dbReference>
<reference evidence="3 4" key="1">
    <citation type="journal article" date="2020" name="Genomics">
        <title>Complete, high-quality genomes from long-read metagenomic sequencing of two wolf lichen thalli reveals enigmatic genome architecture.</title>
        <authorList>
            <person name="McKenzie S.K."/>
            <person name="Walston R.F."/>
            <person name="Allen J.L."/>
        </authorList>
    </citation>
    <scope>NUCLEOTIDE SEQUENCE [LARGE SCALE GENOMIC DNA]</scope>
    <source>
        <strain evidence="3">WasteWater2</strain>
    </source>
</reference>
<feature type="compositionally biased region" description="Basic and acidic residues" evidence="1">
    <location>
        <begin position="276"/>
        <end position="289"/>
    </location>
</feature>
<dbReference type="AlphaFoldDB" id="A0A8H6FZ79"/>
<feature type="compositionally biased region" description="Basic and acidic residues" evidence="1">
    <location>
        <begin position="433"/>
        <end position="454"/>
    </location>
</feature>
<dbReference type="GeneID" id="59286058"/>